<dbReference type="Pfam" id="PF00172">
    <property type="entry name" value="Zn_clus"/>
    <property type="match status" value="1"/>
</dbReference>
<dbReference type="SUPFAM" id="SSF57701">
    <property type="entry name" value="Zn2/Cys6 DNA-binding domain"/>
    <property type="match status" value="1"/>
</dbReference>
<evidence type="ECO:0000256" key="5">
    <source>
        <dbReference type="ARBA" id="ARBA00023125"/>
    </source>
</evidence>
<dbReference type="GeneID" id="63733122"/>
<dbReference type="GO" id="GO:0006351">
    <property type="term" value="P:DNA-templated transcription"/>
    <property type="evidence" value="ECO:0007669"/>
    <property type="project" value="InterPro"/>
</dbReference>
<organism evidence="10 11">
    <name type="scientific">Aspergillus versicolor CBS 583.65</name>
    <dbReference type="NCBI Taxonomy" id="1036611"/>
    <lineage>
        <taxon>Eukaryota</taxon>
        <taxon>Fungi</taxon>
        <taxon>Dikarya</taxon>
        <taxon>Ascomycota</taxon>
        <taxon>Pezizomycotina</taxon>
        <taxon>Eurotiomycetes</taxon>
        <taxon>Eurotiomycetidae</taxon>
        <taxon>Eurotiales</taxon>
        <taxon>Aspergillaceae</taxon>
        <taxon>Aspergillus</taxon>
        <taxon>Aspergillus subgen. Nidulantes</taxon>
    </lineage>
</organism>
<feature type="domain" description="Zn(2)-C6 fungal-type" evidence="9">
    <location>
        <begin position="31"/>
        <end position="61"/>
    </location>
</feature>
<evidence type="ECO:0000313" key="10">
    <source>
        <dbReference type="EMBL" id="OJJ03405.1"/>
    </source>
</evidence>
<dbReference type="Pfam" id="PF04082">
    <property type="entry name" value="Fungal_trans"/>
    <property type="match status" value="1"/>
</dbReference>
<dbReference type="InterPro" id="IPR036864">
    <property type="entry name" value="Zn2-C6_fun-type_DNA-bd_sf"/>
</dbReference>
<dbReference type="PROSITE" id="PS50048">
    <property type="entry name" value="ZN2_CY6_FUNGAL_2"/>
    <property type="match status" value="1"/>
</dbReference>
<dbReference type="PROSITE" id="PS00463">
    <property type="entry name" value="ZN2_CY6_FUNGAL_1"/>
    <property type="match status" value="1"/>
</dbReference>
<evidence type="ECO:0000256" key="1">
    <source>
        <dbReference type="ARBA" id="ARBA00004123"/>
    </source>
</evidence>
<dbReference type="GO" id="GO:0000981">
    <property type="term" value="F:DNA-binding transcription factor activity, RNA polymerase II-specific"/>
    <property type="evidence" value="ECO:0007669"/>
    <property type="project" value="InterPro"/>
</dbReference>
<evidence type="ECO:0000256" key="3">
    <source>
        <dbReference type="ARBA" id="ARBA00022833"/>
    </source>
</evidence>
<evidence type="ECO:0000313" key="11">
    <source>
        <dbReference type="Proteomes" id="UP000184073"/>
    </source>
</evidence>
<dbReference type="InterPro" id="IPR007219">
    <property type="entry name" value="XnlR_reg_dom"/>
</dbReference>
<dbReference type="CDD" id="cd12148">
    <property type="entry name" value="fungal_TF_MHR"/>
    <property type="match status" value="1"/>
</dbReference>
<dbReference type="GO" id="GO:0045944">
    <property type="term" value="P:positive regulation of transcription by RNA polymerase II"/>
    <property type="evidence" value="ECO:0007669"/>
    <property type="project" value="TreeGrafter"/>
</dbReference>
<dbReference type="Gene3D" id="4.10.240.10">
    <property type="entry name" value="Zn(2)-C6 fungal-type DNA-binding domain"/>
    <property type="match status" value="1"/>
</dbReference>
<keyword evidence="6" id="KW-0804">Transcription</keyword>
<reference evidence="11" key="1">
    <citation type="journal article" date="2017" name="Genome Biol.">
        <title>Comparative genomics reveals high biological diversity and specific adaptations in the industrially and medically important fungal genus Aspergillus.</title>
        <authorList>
            <person name="de Vries R.P."/>
            <person name="Riley R."/>
            <person name="Wiebenga A."/>
            <person name="Aguilar-Osorio G."/>
            <person name="Amillis S."/>
            <person name="Uchima C.A."/>
            <person name="Anderluh G."/>
            <person name="Asadollahi M."/>
            <person name="Askin M."/>
            <person name="Barry K."/>
            <person name="Battaglia E."/>
            <person name="Bayram O."/>
            <person name="Benocci T."/>
            <person name="Braus-Stromeyer S.A."/>
            <person name="Caldana C."/>
            <person name="Canovas D."/>
            <person name="Cerqueira G.C."/>
            <person name="Chen F."/>
            <person name="Chen W."/>
            <person name="Choi C."/>
            <person name="Clum A."/>
            <person name="Dos Santos R.A."/>
            <person name="Damasio A.R."/>
            <person name="Diallinas G."/>
            <person name="Emri T."/>
            <person name="Fekete E."/>
            <person name="Flipphi M."/>
            <person name="Freyberg S."/>
            <person name="Gallo A."/>
            <person name="Gournas C."/>
            <person name="Habgood R."/>
            <person name="Hainaut M."/>
            <person name="Harispe M.L."/>
            <person name="Henrissat B."/>
            <person name="Hilden K.S."/>
            <person name="Hope R."/>
            <person name="Hossain A."/>
            <person name="Karabika E."/>
            <person name="Karaffa L."/>
            <person name="Karanyi Z."/>
            <person name="Krasevec N."/>
            <person name="Kuo A."/>
            <person name="Kusch H."/>
            <person name="LaButti K."/>
            <person name="Lagendijk E.L."/>
            <person name="Lapidus A."/>
            <person name="Levasseur A."/>
            <person name="Lindquist E."/>
            <person name="Lipzen A."/>
            <person name="Logrieco A.F."/>
            <person name="MacCabe A."/>
            <person name="Maekelae M.R."/>
            <person name="Malavazi I."/>
            <person name="Melin P."/>
            <person name="Meyer V."/>
            <person name="Mielnichuk N."/>
            <person name="Miskei M."/>
            <person name="Molnar A.P."/>
            <person name="Mule G."/>
            <person name="Ngan C.Y."/>
            <person name="Orejas M."/>
            <person name="Orosz E."/>
            <person name="Ouedraogo J.P."/>
            <person name="Overkamp K.M."/>
            <person name="Park H.-S."/>
            <person name="Perrone G."/>
            <person name="Piumi F."/>
            <person name="Punt P.J."/>
            <person name="Ram A.F."/>
            <person name="Ramon A."/>
            <person name="Rauscher S."/>
            <person name="Record E."/>
            <person name="Riano-Pachon D.M."/>
            <person name="Robert V."/>
            <person name="Roehrig J."/>
            <person name="Ruller R."/>
            <person name="Salamov A."/>
            <person name="Salih N.S."/>
            <person name="Samson R.A."/>
            <person name="Sandor E."/>
            <person name="Sanguinetti M."/>
            <person name="Schuetze T."/>
            <person name="Sepcic K."/>
            <person name="Shelest E."/>
            <person name="Sherlock G."/>
            <person name="Sophianopoulou V."/>
            <person name="Squina F.M."/>
            <person name="Sun H."/>
            <person name="Susca A."/>
            <person name="Todd R.B."/>
            <person name="Tsang A."/>
            <person name="Unkles S.E."/>
            <person name="van de Wiele N."/>
            <person name="van Rossen-Uffink D."/>
            <person name="Oliveira J.V."/>
            <person name="Vesth T.C."/>
            <person name="Visser J."/>
            <person name="Yu J.-H."/>
            <person name="Zhou M."/>
            <person name="Andersen M.R."/>
            <person name="Archer D.B."/>
            <person name="Baker S.E."/>
            <person name="Benoit I."/>
            <person name="Brakhage A.A."/>
            <person name="Braus G.H."/>
            <person name="Fischer R."/>
            <person name="Frisvad J.C."/>
            <person name="Goldman G.H."/>
            <person name="Houbraken J."/>
            <person name="Oakley B."/>
            <person name="Pocsi I."/>
            <person name="Scazzocchio C."/>
            <person name="Seiboth B."/>
            <person name="vanKuyk P.A."/>
            <person name="Wortman J."/>
            <person name="Dyer P.S."/>
            <person name="Grigoriev I.V."/>
        </authorList>
    </citation>
    <scope>NUCLEOTIDE SEQUENCE [LARGE SCALE GENOMIC DNA]</scope>
    <source>
        <strain evidence="11">CBS 583.65</strain>
    </source>
</reference>
<evidence type="ECO:0000256" key="2">
    <source>
        <dbReference type="ARBA" id="ARBA00022723"/>
    </source>
</evidence>
<feature type="compositionally biased region" description="Low complexity" evidence="8">
    <location>
        <begin position="1"/>
        <end position="15"/>
    </location>
</feature>
<dbReference type="GO" id="GO:0005634">
    <property type="term" value="C:nucleus"/>
    <property type="evidence" value="ECO:0007669"/>
    <property type="project" value="UniProtKB-SubCell"/>
</dbReference>
<evidence type="ECO:0000256" key="6">
    <source>
        <dbReference type="ARBA" id="ARBA00023163"/>
    </source>
</evidence>
<gene>
    <name evidence="10" type="ORF">ASPVEDRAFT_84852</name>
</gene>
<dbReference type="Proteomes" id="UP000184073">
    <property type="component" value="Unassembled WGS sequence"/>
</dbReference>
<dbReference type="OrthoDB" id="189997at2759"/>
<dbReference type="SMART" id="SM00906">
    <property type="entry name" value="Fungal_trans"/>
    <property type="match status" value="1"/>
</dbReference>
<dbReference type="RefSeq" id="XP_040669167.1">
    <property type="nucleotide sequence ID" value="XM_040817611.1"/>
</dbReference>
<dbReference type="GO" id="GO:0008270">
    <property type="term" value="F:zinc ion binding"/>
    <property type="evidence" value="ECO:0007669"/>
    <property type="project" value="InterPro"/>
</dbReference>
<sequence length="619" mass="69656">MAATPPTAETTPTTENEIKPEDAKIQQLLSTCERCHRLRRKCDTQLPSCRRCEKARADCTIFDHALQESIPRSYVDSLLKRRNALQAMVDAQQVSTQGIGGQLHGPVVSPSQAIESSFDLTFLFSNLHGKVSRYYGTSSVFSLTVEVLSFAHIAKVLSGEIGIEATGIEDIQFPKHHQFISTSLEPEDHVISRVNTFLVAENIMYGILDPFSTLADTQVYLKLRISESGALLRLQGLEAHQYFRISMVCAISCANQARHEPRLLTQSMNYYVDALCYLEEVSSEASAESLQALQLLIVFSLFSPHEGDIWRLLSYACRLSIELGYHAEPRFLSAEYNKLQLQRASFWGLYALERVAGQLFGRPCEIPDTIIATKYPDQNIRFPGDGHAIAFHSPDIAHHYKLVFLRSRLYSQIYLPARVPPYPEQWYTDQCNELTAWRQGLNQTDPPQDIVSITCELAYHCTVILLFQSWIMKGLQQLQAPADAMFEGERVTVARDSYWAACRLISIYEGILRSPRSSPSGTFPLTFISAHHIYLAGLTVMAHCLLALDDRVKFISMIDSADDASENHSDCFQEAHVVAGSCLVLLSWCVQRWPGMVGMLNVYKKLFDAVIPKIMRLGL</sequence>
<keyword evidence="2" id="KW-0479">Metal-binding</keyword>
<dbReference type="GO" id="GO:0043565">
    <property type="term" value="F:sequence-specific DNA binding"/>
    <property type="evidence" value="ECO:0007669"/>
    <property type="project" value="TreeGrafter"/>
</dbReference>
<evidence type="ECO:0000259" key="9">
    <source>
        <dbReference type="PROSITE" id="PS50048"/>
    </source>
</evidence>
<keyword evidence="5" id="KW-0238">DNA-binding</keyword>
<keyword evidence="11" id="KW-1185">Reference proteome</keyword>
<dbReference type="VEuPathDB" id="FungiDB:ASPVEDRAFT_84852"/>
<accession>A0A1L9PPP3</accession>
<feature type="region of interest" description="Disordered" evidence="8">
    <location>
        <begin position="1"/>
        <end position="20"/>
    </location>
</feature>
<evidence type="ECO:0000256" key="8">
    <source>
        <dbReference type="SAM" id="MobiDB-lite"/>
    </source>
</evidence>
<comment type="subcellular location">
    <subcellularLocation>
        <location evidence="1">Nucleus</location>
    </subcellularLocation>
</comment>
<evidence type="ECO:0000256" key="7">
    <source>
        <dbReference type="ARBA" id="ARBA00023242"/>
    </source>
</evidence>
<dbReference type="AlphaFoldDB" id="A0A1L9PPP3"/>
<dbReference type="CDD" id="cd00067">
    <property type="entry name" value="GAL4"/>
    <property type="match status" value="1"/>
</dbReference>
<dbReference type="InterPro" id="IPR052202">
    <property type="entry name" value="Yeast_MetPath_Reg"/>
</dbReference>
<name>A0A1L9PPP3_ASPVE</name>
<evidence type="ECO:0000256" key="4">
    <source>
        <dbReference type="ARBA" id="ARBA00023015"/>
    </source>
</evidence>
<dbReference type="PANTHER" id="PTHR47782:SF12">
    <property type="entry name" value="ZN(II)2CYS6 TRANSCRIPTION FACTOR (EUROFUNG)"/>
    <property type="match status" value="1"/>
</dbReference>
<protein>
    <recommendedName>
        <fullName evidence="9">Zn(2)-C6 fungal-type domain-containing protein</fullName>
    </recommendedName>
</protein>
<keyword evidence="7" id="KW-0539">Nucleus</keyword>
<proteinExistence type="predicted"/>
<dbReference type="InterPro" id="IPR001138">
    <property type="entry name" value="Zn2Cys6_DnaBD"/>
</dbReference>
<dbReference type="STRING" id="1036611.A0A1L9PPP3"/>
<keyword evidence="3" id="KW-0862">Zinc</keyword>
<dbReference type="SMART" id="SM00066">
    <property type="entry name" value="GAL4"/>
    <property type="match status" value="1"/>
</dbReference>
<dbReference type="EMBL" id="KV878130">
    <property type="protein sequence ID" value="OJJ03405.1"/>
    <property type="molecule type" value="Genomic_DNA"/>
</dbReference>
<dbReference type="PANTHER" id="PTHR47782">
    <property type="entry name" value="ZN(II)2CYS6 TRANSCRIPTION FACTOR (EUROFUNG)-RELATED"/>
    <property type="match status" value="1"/>
</dbReference>
<keyword evidence="4" id="KW-0805">Transcription regulation</keyword>